<dbReference type="GO" id="GO:0008233">
    <property type="term" value="F:peptidase activity"/>
    <property type="evidence" value="ECO:0007669"/>
    <property type="project" value="UniProtKB-KW"/>
</dbReference>
<dbReference type="Gene3D" id="1.10.1780.10">
    <property type="entry name" value="Clp, N-terminal domain"/>
    <property type="match status" value="1"/>
</dbReference>
<accession>A0ABY7QG81</accession>
<evidence type="ECO:0000313" key="1">
    <source>
        <dbReference type="EMBL" id="WBP91586.1"/>
    </source>
</evidence>
<organism evidence="1 2">
    <name type="scientific">Kitasatospora cathayae</name>
    <dbReference type="NCBI Taxonomy" id="3004092"/>
    <lineage>
        <taxon>Bacteria</taxon>
        <taxon>Bacillati</taxon>
        <taxon>Actinomycetota</taxon>
        <taxon>Actinomycetes</taxon>
        <taxon>Kitasatosporales</taxon>
        <taxon>Streptomycetaceae</taxon>
        <taxon>Kitasatospora</taxon>
    </lineage>
</organism>
<sequence length="48" mass="4960">MRLKSGEIAAGHLLLGVLRVEDGLGLRVVTEHGLDPAAVGLAVEAKRA</sequence>
<evidence type="ECO:0000313" key="2">
    <source>
        <dbReference type="Proteomes" id="UP001212821"/>
    </source>
</evidence>
<name>A0ABY7QG81_9ACTN</name>
<proteinExistence type="predicted"/>
<gene>
    <name evidence="1" type="ORF">O1G21_13445</name>
</gene>
<dbReference type="InterPro" id="IPR036628">
    <property type="entry name" value="Clp_N_dom_sf"/>
</dbReference>
<keyword evidence="1" id="KW-0378">Hydrolase</keyword>
<keyword evidence="2" id="KW-1185">Reference proteome</keyword>
<dbReference type="EMBL" id="CP115450">
    <property type="protein sequence ID" value="WBP91586.1"/>
    <property type="molecule type" value="Genomic_DNA"/>
</dbReference>
<dbReference type="GO" id="GO:0006508">
    <property type="term" value="P:proteolysis"/>
    <property type="evidence" value="ECO:0007669"/>
    <property type="project" value="UniProtKB-KW"/>
</dbReference>
<dbReference type="Proteomes" id="UP001212821">
    <property type="component" value="Chromosome"/>
</dbReference>
<protein>
    <submittedName>
        <fullName evidence="1">Clp protease N-terminal domain-containing protein</fullName>
    </submittedName>
</protein>
<reference evidence="2" key="1">
    <citation type="submission" date="2022-12" db="EMBL/GenBank/DDBJ databases">
        <authorList>
            <person name="Mo P."/>
        </authorList>
    </citation>
    <scope>NUCLEOTIDE SEQUENCE [LARGE SCALE GENOMIC DNA]</scope>
    <source>
        <strain evidence="2">HUAS 3-15</strain>
    </source>
</reference>
<keyword evidence="1" id="KW-0645">Protease</keyword>